<comment type="similarity">
    <text evidence="1">Belongs to the plant acyltransferase family.</text>
</comment>
<evidence type="ECO:0000313" key="4">
    <source>
        <dbReference type="EMBL" id="KAG5596381.1"/>
    </source>
</evidence>
<dbReference type="OrthoDB" id="671439at2759"/>
<dbReference type="Proteomes" id="UP000824120">
    <property type="component" value="Chromosome 7"/>
</dbReference>
<sequence>MVTPKSTSHIVSMSKKIIKPSSPTPSSLRRHNLSFLDQIVSPLHNPLAFFYPKPENSSYDINHISTLLQNSLANLLTSYYPFAGTYKDNIFIDCNDVGAEFFNVQLDIPISEILDHPYYNDDINLVYPQGCPWNKYDGSLVVAQLTLFDCGGIAVSVCISHKVADAYSVIKFITDWANLTRDSSHAKPPILFDGTSFFPQVTDTSTLPDFDVRNDGNCVTRLFHFSSSGLDKLKIIAAAESGIENPSRVEVATALIHKHAIIASGSFKPSLLCHIMGLRPPLPLNSIGNACSFFVTSTQTEDDMKLSNSVAVLRKSKEQLREKLKNVTQSDIFFKVLEITKQGAELVEYVNKDDVYKCSSLCNFGLYNMDFGWGKAIRVSSVSRGVKNQIFFMDSPTGNGMDVMVTLDEKEMEIFQSDKVILEYASPVVKM</sequence>
<proteinExistence type="inferred from homology"/>
<dbReference type="EMBL" id="JACXVP010000007">
    <property type="protein sequence ID" value="KAG5596381.1"/>
    <property type="molecule type" value="Genomic_DNA"/>
</dbReference>
<gene>
    <name evidence="4" type="ORF">H5410_037613</name>
</gene>
<reference evidence="4 5" key="1">
    <citation type="submission" date="2020-09" db="EMBL/GenBank/DDBJ databases">
        <title>De no assembly of potato wild relative species, Solanum commersonii.</title>
        <authorList>
            <person name="Cho K."/>
        </authorList>
    </citation>
    <scope>NUCLEOTIDE SEQUENCE [LARGE SCALE GENOMIC DNA]</scope>
    <source>
        <strain evidence="4">LZ3.2</strain>
        <tissue evidence="4">Leaf</tissue>
    </source>
</reference>
<organism evidence="4 5">
    <name type="scientific">Solanum commersonii</name>
    <name type="common">Commerson's wild potato</name>
    <name type="synonym">Commerson's nightshade</name>
    <dbReference type="NCBI Taxonomy" id="4109"/>
    <lineage>
        <taxon>Eukaryota</taxon>
        <taxon>Viridiplantae</taxon>
        <taxon>Streptophyta</taxon>
        <taxon>Embryophyta</taxon>
        <taxon>Tracheophyta</taxon>
        <taxon>Spermatophyta</taxon>
        <taxon>Magnoliopsida</taxon>
        <taxon>eudicotyledons</taxon>
        <taxon>Gunneridae</taxon>
        <taxon>Pentapetalae</taxon>
        <taxon>asterids</taxon>
        <taxon>lamiids</taxon>
        <taxon>Solanales</taxon>
        <taxon>Solanaceae</taxon>
        <taxon>Solanoideae</taxon>
        <taxon>Solaneae</taxon>
        <taxon>Solanum</taxon>
    </lineage>
</organism>
<dbReference type="Gene3D" id="3.30.559.10">
    <property type="entry name" value="Chloramphenicol acetyltransferase-like domain"/>
    <property type="match status" value="2"/>
</dbReference>
<evidence type="ECO:0000313" key="5">
    <source>
        <dbReference type="Proteomes" id="UP000824120"/>
    </source>
</evidence>
<dbReference type="Pfam" id="PF02458">
    <property type="entry name" value="Transferase"/>
    <property type="match status" value="1"/>
</dbReference>
<protein>
    <submittedName>
        <fullName evidence="4">Uncharacterized protein</fullName>
    </submittedName>
</protein>
<evidence type="ECO:0000256" key="2">
    <source>
        <dbReference type="ARBA" id="ARBA00022679"/>
    </source>
</evidence>
<accession>A0A9J5Y8C3</accession>
<dbReference type="PANTHER" id="PTHR31623:SF75">
    <property type="entry name" value="ACYLSUGAR ACYLTRANSFERASE 3"/>
    <property type="match status" value="1"/>
</dbReference>
<evidence type="ECO:0000256" key="3">
    <source>
        <dbReference type="ARBA" id="ARBA00023315"/>
    </source>
</evidence>
<evidence type="ECO:0000256" key="1">
    <source>
        <dbReference type="ARBA" id="ARBA00009861"/>
    </source>
</evidence>
<dbReference type="GO" id="GO:0016746">
    <property type="term" value="F:acyltransferase activity"/>
    <property type="evidence" value="ECO:0007669"/>
    <property type="project" value="UniProtKB-KW"/>
</dbReference>
<dbReference type="AlphaFoldDB" id="A0A9J5Y8C3"/>
<keyword evidence="2" id="KW-0808">Transferase</keyword>
<name>A0A9J5Y8C3_SOLCO</name>
<keyword evidence="5" id="KW-1185">Reference proteome</keyword>
<keyword evidence="3" id="KW-0012">Acyltransferase</keyword>
<comment type="caution">
    <text evidence="4">The sequence shown here is derived from an EMBL/GenBank/DDBJ whole genome shotgun (WGS) entry which is preliminary data.</text>
</comment>
<dbReference type="InterPro" id="IPR023213">
    <property type="entry name" value="CAT-like_dom_sf"/>
</dbReference>
<dbReference type="PANTHER" id="PTHR31623">
    <property type="entry name" value="F21J9.9"/>
    <property type="match status" value="1"/>
</dbReference>